<protein>
    <recommendedName>
        <fullName evidence="4">LysR substrate-binding domain-containing protein</fullName>
    </recommendedName>
</protein>
<name>A0ABN8X745_9GAMM</name>
<proteinExistence type="predicted"/>
<dbReference type="Proteomes" id="UP001162030">
    <property type="component" value="Chromosome"/>
</dbReference>
<evidence type="ECO:0000313" key="2">
    <source>
        <dbReference type="EMBL" id="CAI8919132.1"/>
    </source>
</evidence>
<evidence type="ECO:0008006" key="4">
    <source>
        <dbReference type="Google" id="ProtNLM"/>
    </source>
</evidence>
<reference evidence="2 3" key="1">
    <citation type="submission" date="2023-03" db="EMBL/GenBank/DDBJ databases">
        <authorList>
            <person name="Pearce D."/>
        </authorList>
    </citation>
    <scope>NUCLEOTIDE SEQUENCE [LARGE SCALE GENOMIC DNA]</scope>
    <source>
        <strain evidence="2">Msz</strain>
    </source>
</reference>
<sequence>MLQKNNISCYVLARQKPKRIAALTVARSTSRRKTRPEGDRPDNRQSLLFLKSGLVLRRNIPHWAVLGNERVAESVYLGRFLGICVVPMYHADATKRLFGPSY</sequence>
<keyword evidence="3" id="KW-1185">Reference proteome</keyword>
<feature type="region of interest" description="Disordered" evidence="1">
    <location>
        <begin position="24"/>
        <end position="44"/>
    </location>
</feature>
<evidence type="ECO:0000256" key="1">
    <source>
        <dbReference type="SAM" id="MobiDB-lite"/>
    </source>
</evidence>
<dbReference type="EMBL" id="OX458333">
    <property type="protein sequence ID" value="CAI8919132.1"/>
    <property type="molecule type" value="Genomic_DNA"/>
</dbReference>
<evidence type="ECO:0000313" key="3">
    <source>
        <dbReference type="Proteomes" id="UP001162030"/>
    </source>
</evidence>
<organism evidence="2 3">
    <name type="scientific">Methylocaldum szegediense</name>
    <dbReference type="NCBI Taxonomy" id="73780"/>
    <lineage>
        <taxon>Bacteria</taxon>
        <taxon>Pseudomonadati</taxon>
        <taxon>Pseudomonadota</taxon>
        <taxon>Gammaproteobacteria</taxon>
        <taxon>Methylococcales</taxon>
        <taxon>Methylococcaceae</taxon>
        <taxon>Methylocaldum</taxon>
    </lineage>
</organism>
<accession>A0ABN8X745</accession>
<gene>
    <name evidence="2" type="ORF">MSZNOR_3804</name>
</gene>